<reference evidence="1 2" key="1">
    <citation type="submission" date="2020-09" db="EMBL/GenBank/DDBJ databases">
        <title>De no assembly of potato wild relative species, Solanum commersonii.</title>
        <authorList>
            <person name="Cho K."/>
        </authorList>
    </citation>
    <scope>NUCLEOTIDE SEQUENCE [LARGE SCALE GENOMIC DNA]</scope>
    <source>
        <strain evidence="1">LZ3.2</strain>
        <tissue evidence="1">Leaf</tissue>
    </source>
</reference>
<comment type="caution">
    <text evidence="1">The sequence shown here is derived from an EMBL/GenBank/DDBJ whole genome shotgun (WGS) entry which is preliminary data.</text>
</comment>
<dbReference type="Proteomes" id="UP000824120">
    <property type="component" value="Chromosome 10"/>
</dbReference>
<evidence type="ECO:0000313" key="1">
    <source>
        <dbReference type="EMBL" id="KAG5582299.1"/>
    </source>
</evidence>
<sequence length="69" mass="7955">MRQTLDCSGTSSYKPTSQGAYWKFALRPIRKLLKSILVLIPKSLRCYELRFKSSLLGLVFGIMRVETEK</sequence>
<dbReference type="EMBL" id="JACXVP010000010">
    <property type="protein sequence ID" value="KAG5582299.1"/>
    <property type="molecule type" value="Genomic_DNA"/>
</dbReference>
<evidence type="ECO:0000313" key="2">
    <source>
        <dbReference type="Proteomes" id="UP000824120"/>
    </source>
</evidence>
<name>A0A9J5X2F5_SOLCO</name>
<gene>
    <name evidence="1" type="ORF">H5410_052926</name>
</gene>
<keyword evidence="2" id="KW-1185">Reference proteome</keyword>
<accession>A0A9J5X2F5</accession>
<protein>
    <submittedName>
        <fullName evidence="1">Uncharacterized protein</fullName>
    </submittedName>
</protein>
<proteinExistence type="predicted"/>
<dbReference type="AlphaFoldDB" id="A0A9J5X2F5"/>
<organism evidence="1 2">
    <name type="scientific">Solanum commersonii</name>
    <name type="common">Commerson's wild potato</name>
    <name type="synonym">Commerson's nightshade</name>
    <dbReference type="NCBI Taxonomy" id="4109"/>
    <lineage>
        <taxon>Eukaryota</taxon>
        <taxon>Viridiplantae</taxon>
        <taxon>Streptophyta</taxon>
        <taxon>Embryophyta</taxon>
        <taxon>Tracheophyta</taxon>
        <taxon>Spermatophyta</taxon>
        <taxon>Magnoliopsida</taxon>
        <taxon>eudicotyledons</taxon>
        <taxon>Gunneridae</taxon>
        <taxon>Pentapetalae</taxon>
        <taxon>asterids</taxon>
        <taxon>lamiids</taxon>
        <taxon>Solanales</taxon>
        <taxon>Solanaceae</taxon>
        <taxon>Solanoideae</taxon>
        <taxon>Solaneae</taxon>
        <taxon>Solanum</taxon>
    </lineage>
</organism>